<dbReference type="STRING" id="1156395.DBT_1035"/>
<protein>
    <recommendedName>
        <fullName evidence="3">Cytochrome c family protein</fullName>
    </recommendedName>
</protein>
<evidence type="ECO:0000313" key="1">
    <source>
        <dbReference type="EMBL" id="OCC15684.1"/>
    </source>
</evidence>
<dbReference type="Proteomes" id="UP000093080">
    <property type="component" value="Unassembled WGS sequence"/>
</dbReference>
<sequence>MRGPAYSPKKTCGRCHDYDAITRAYHFREGAGPNGENLSDHWSDEHNDGTLYKYLANAYGHLLSSGQFGAW</sequence>
<dbReference type="EMBL" id="MAGO01000004">
    <property type="protein sequence ID" value="OCC15684.1"/>
    <property type="molecule type" value="Genomic_DNA"/>
</dbReference>
<name>A0A1B9F758_9BACT</name>
<comment type="caution">
    <text evidence="1">The sequence shown here is derived from an EMBL/GenBank/DDBJ whole genome shotgun (WGS) entry which is preliminary data.</text>
</comment>
<proteinExistence type="predicted"/>
<evidence type="ECO:0008006" key="3">
    <source>
        <dbReference type="Google" id="ProtNLM"/>
    </source>
</evidence>
<reference evidence="1 2" key="1">
    <citation type="submission" date="2016-06" db="EMBL/GenBank/DDBJ databases">
        <title>Respiratory ammonification of nitrate coupled to the oxidation of elemental sulfur in deep-sea autotrophic thermophilic bacteria.</title>
        <authorList>
            <person name="Slobodkina G.B."/>
            <person name="Mardanov A.V."/>
            <person name="Ravin N.V."/>
            <person name="Frolova A.A."/>
            <person name="Viryasiv M.B."/>
            <person name="Chernyh N.A."/>
            <person name="Bonch-Osmolovskaya E.A."/>
            <person name="Slobodkin A.I."/>
        </authorList>
    </citation>
    <scope>NUCLEOTIDE SEQUENCE [LARGE SCALE GENOMIC DNA]</scope>
    <source>
        <strain evidence="1 2">S69</strain>
    </source>
</reference>
<gene>
    <name evidence="1" type="ORF">DBT_1035</name>
</gene>
<keyword evidence="2" id="KW-1185">Reference proteome</keyword>
<dbReference type="AlphaFoldDB" id="A0A1B9F758"/>
<evidence type="ECO:0000313" key="2">
    <source>
        <dbReference type="Proteomes" id="UP000093080"/>
    </source>
</evidence>
<organism evidence="1 2">
    <name type="scientific">Dissulfuribacter thermophilus</name>
    <dbReference type="NCBI Taxonomy" id="1156395"/>
    <lineage>
        <taxon>Bacteria</taxon>
        <taxon>Pseudomonadati</taxon>
        <taxon>Thermodesulfobacteriota</taxon>
        <taxon>Dissulfuribacteria</taxon>
        <taxon>Dissulfuribacterales</taxon>
        <taxon>Dissulfuribacteraceae</taxon>
        <taxon>Dissulfuribacter</taxon>
    </lineage>
</organism>
<accession>A0A1B9F758</accession>